<evidence type="ECO:0000256" key="1">
    <source>
        <dbReference type="SAM" id="SignalP"/>
    </source>
</evidence>
<feature type="signal peptide" evidence="1">
    <location>
        <begin position="1"/>
        <end position="30"/>
    </location>
</feature>
<protein>
    <recommendedName>
        <fullName evidence="4">Photosynthesis system II assembly factor Ycf48/Hcf136-like domain-containing protein</fullName>
    </recommendedName>
</protein>
<proteinExistence type="predicted"/>
<dbReference type="EMBL" id="BIFR01000001">
    <property type="protein sequence ID" value="GCE10826.1"/>
    <property type="molecule type" value="Genomic_DNA"/>
</dbReference>
<evidence type="ECO:0000313" key="2">
    <source>
        <dbReference type="EMBL" id="GCE10826.1"/>
    </source>
</evidence>
<feature type="chain" id="PRO_5019462582" description="Photosynthesis system II assembly factor Ycf48/Hcf136-like domain-containing protein" evidence="1">
    <location>
        <begin position="31"/>
        <end position="390"/>
    </location>
</feature>
<sequence length="390" mass="41467">MGRKQTKIVWLGLLLTAMMVFCSNHSPVRAFGIGRLNCGQWNAVSNPGVGNLTSIAAMSAQDVWAAGGTTAAQLLLHWNGKAWKVVPFLVSGANPGNVISGLAAIDGRNAWAVGILNGQTFTDHWDGKSWNVVASPNVASAQNSLLSVAAVPGTAHLWTVGSYQTAQQSLPLTEYWDGTQWTIVASPALAKQDLALTQVIALSETNVWAFGIASDATHNRTVVEHWDGTRWSLLPKMAQALFYSDATGGAEINSYTFVPGTQTLWAVGSFTPPHSTTATPLAEYWTGRAWKSTPIAPVNVPNGSATGGRFFAVVALSPTDIWTVGQAYGNYALVEQWDGTSWSLNQNPAFSGQSYLNVITSVPGTNSLWAVGGSVGNNHIVHSVTDYYCA</sequence>
<evidence type="ECO:0008006" key="4">
    <source>
        <dbReference type="Google" id="ProtNLM"/>
    </source>
</evidence>
<gene>
    <name evidence="2" type="ORF">KTT_06850</name>
</gene>
<dbReference type="Proteomes" id="UP000287352">
    <property type="component" value="Unassembled WGS sequence"/>
</dbReference>
<organism evidence="2 3">
    <name type="scientific">Tengunoibacter tsumagoiensis</name>
    <dbReference type="NCBI Taxonomy" id="2014871"/>
    <lineage>
        <taxon>Bacteria</taxon>
        <taxon>Bacillati</taxon>
        <taxon>Chloroflexota</taxon>
        <taxon>Ktedonobacteria</taxon>
        <taxon>Ktedonobacterales</taxon>
        <taxon>Dictyobacteraceae</taxon>
        <taxon>Tengunoibacter</taxon>
    </lineage>
</organism>
<dbReference type="RefSeq" id="WP_126578397.1">
    <property type="nucleotide sequence ID" value="NZ_BIFR01000001.1"/>
</dbReference>
<dbReference type="AlphaFoldDB" id="A0A401ZVK4"/>
<name>A0A401ZVK4_9CHLR</name>
<evidence type="ECO:0000313" key="3">
    <source>
        <dbReference type="Proteomes" id="UP000287352"/>
    </source>
</evidence>
<dbReference type="SUPFAM" id="SSF89372">
    <property type="entry name" value="Fucose-specific lectin"/>
    <property type="match status" value="1"/>
</dbReference>
<accession>A0A401ZVK4</accession>
<dbReference type="OrthoDB" id="166558at2"/>
<comment type="caution">
    <text evidence="2">The sequence shown here is derived from an EMBL/GenBank/DDBJ whole genome shotgun (WGS) entry which is preliminary data.</text>
</comment>
<keyword evidence="3" id="KW-1185">Reference proteome</keyword>
<reference evidence="3" key="1">
    <citation type="submission" date="2018-12" db="EMBL/GenBank/DDBJ databases">
        <title>Tengunoibacter tsumagoiensis gen. nov., sp. nov., Dictyobacter kobayashii sp. nov., D. alpinus sp. nov., and D. joshuensis sp. nov. and description of Dictyobacteraceae fam. nov. within the order Ktedonobacterales isolated from Tengu-no-mugimeshi.</title>
        <authorList>
            <person name="Wang C.M."/>
            <person name="Zheng Y."/>
            <person name="Sakai Y."/>
            <person name="Toyoda A."/>
            <person name="Minakuchi Y."/>
            <person name="Abe K."/>
            <person name="Yokota A."/>
            <person name="Yabe S."/>
        </authorList>
    </citation>
    <scope>NUCLEOTIDE SEQUENCE [LARGE SCALE GENOMIC DNA]</scope>
    <source>
        <strain evidence="3">Uno3</strain>
    </source>
</reference>
<keyword evidence="1" id="KW-0732">Signal</keyword>